<dbReference type="EMBL" id="BMAQ01000003">
    <property type="protein sequence ID" value="GFR37184.1"/>
    <property type="molecule type" value="Genomic_DNA"/>
</dbReference>
<dbReference type="SUPFAM" id="SSF52540">
    <property type="entry name" value="P-loop containing nucleoside triphosphate hydrolases"/>
    <property type="match status" value="1"/>
</dbReference>
<evidence type="ECO:0000256" key="1">
    <source>
        <dbReference type="SAM" id="Coils"/>
    </source>
</evidence>
<dbReference type="AlphaFoldDB" id="A0A916QCT5"/>
<reference evidence="2" key="2">
    <citation type="journal article" date="2021" name="Data Brief">
        <title>Draft genome sequence data of the facultative, thermophilic, xylanolytic bacterium Paenibacillus sp. strain DA-C8.</title>
        <authorList>
            <person name="Chhe C."/>
            <person name="Uke A."/>
            <person name="Baramee S."/>
            <person name="Ungkulpasvich U."/>
            <person name="Tachaapaikoon C."/>
            <person name="Pason P."/>
            <person name="Waeonukul R."/>
            <person name="Ratanakhanokchai K."/>
            <person name="Kosugi A."/>
        </authorList>
    </citation>
    <scope>NUCLEOTIDE SEQUENCE</scope>
    <source>
        <strain evidence="2">DA-C8</strain>
    </source>
</reference>
<keyword evidence="3" id="KW-1185">Reference proteome</keyword>
<evidence type="ECO:0000313" key="3">
    <source>
        <dbReference type="Proteomes" id="UP000654993"/>
    </source>
</evidence>
<organism evidence="2 3">
    <name type="scientific">Insulibacter thermoxylanivorax</name>
    <dbReference type="NCBI Taxonomy" id="2749268"/>
    <lineage>
        <taxon>Bacteria</taxon>
        <taxon>Bacillati</taxon>
        <taxon>Bacillota</taxon>
        <taxon>Bacilli</taxon>
        <taxon>Bacillales</taxon>
        <taxon>Paenibacillaceae</taxon>
        <taxon>Insulibacter</taxon>
    </lineage>
</organism>
<feature type="coiled-coil region" evidence="1">
    <location>
        <begin position="200"/>
        <end position="276"/>
    </location>
</feature>
<name>A0A916QCT5_9BACL</name>
<keyword evidence="1" id="KW-0175">Coiled coil</keyword>
<gene>
    <name evidence="2" type="ORF">PRECH8_04800</name>
</gene>
<evidence type="ECO:0000313" key="2">
    <source>
        <dbReference type="EMBL" id="GFR37184.1"/>
    </source>
</evidence>
<dbReference type="InterPro" id="IPR027417">
    <property type="entry name" value="P-loop_NTPase"/>
</dbReference>
<comment type="caution">
    <text evidence="2">The sequence shown here is derived from an EMBL/GenBank/DDBJ whole genome shotgun (WGS) entry which is preliminary data.</text>
</comment>
<dbReference type="Proteomes" id="UP000654993">
    <property type="component" value="Unassembled WGS sequence"/>
</dbReference>
<sequence length="640" mass="74135">MKVNILGWSYSGIRGVNNLDINVEMQPNEPYRTSLIMMPNGTGKTTTITLMRAIFDGSAELWSSNEVRQFQPTDEVREGHFSMNLLIDNKAFRVSIHLDYVNGQASYSTSRAGDRGGLNKGHNLPYYVKEVFTQDFVKRFVFDGELAKDILNSGKDEAEQAIKFLYHLNRLSDLQTSIDRIVTEEQKKSEKSQAKTTKGLNQIRNQLQAQTMIKEQLLQEVEKLENEKRIIQSRIDEIHTKLEVSLNKDESIRKELAEYEEKLRNNEIAIKDLTTRLLDELRNPNFINPQIAQRLTGLSNKMQELKLPRTMSRQFFEELAEQEYCICNREITREIRQIILTKSTEYLAEDQIGVINSIKQSVKNRDYNDTALQRSNLLQEKIEIRYDLKSEWGRIDKKRKELADSEDQRLLQELENLNKKLDDINKRLEEITTEDKDRLINIKESRNLHLVESKIEELTQKYLEATHTVNLAKSAERLKSHIHKIEQRALQGLKQMIKEETNIKLQQIIKSETLYVEDIDKHLVLRGKSGSSEGQSLAIAYSYLGSLFHASSHDLPFVVDSPAGALDLSVRREVSRIIPELFNQLIIFITSGEREGFTEHFYTRDGVQFLTIYREPGLGTVSKEGPEFFRIFQEEEVKAT</sequence>
<protein>
    <submittedName>
        <fullName evidence="2">AAA family ATPase</fullName>
    </submittedName>
</protein>
<reference evidence="2" key="1">
    <citation type="submission" date="2020-08" db="EMBL/GenBank/DDBJ databases">
        <authorList>
            <person name="Uke A."/>
            <person name="Chhe C."/>
            <person name="Baramee S."/>
            <person name="Kosugi A."/>
        </authorList>
    </citation>
    <scope>NUCLEOTIDE SEQUENCE</scope>
    <source>
        <strain evidence="2">DA-C8</strain>
    </source>
</reference>
<accession>A0A916QCT5</accession>
<proteinExistence type="predicted"/>
<dbReference type="Gene3D" id="3.40.50.300">
    <property type="entry name" value="P-loop containing nucleotide triphosphate hydrolases"/>
    <property type="match status" value="1"/>
</dbReference>
<dbReference type="RefSeq" id="WP_200965465.1">
    <property type="nucleotide sequence ID" value="NZ_BMAQ01000003.1"/>
</dbReference>
<feature type="coiled-coil region" evidence="1">
    <location>
        <begin position="400"/>
        <end position="434"/>
    </location>
</feature>